<protein>
    <submittedName>
        <fullName evidence="1">Uncharacterized protein</fullName>
    </submittedName>
</protein>
<gene>
    <name evidence="1" type="ORF">CAY35_00390</name>
</gene>
<proteinExistence type="predicted"/>
<evidence type="ECO:0000313" key="2">
    <source>
        <dbReference type="Proteomes" id="UP000245514"/>
    </source>
</evidence>
<accession>A0ABX5L6U7</accession>
<reference evidence="1 2" key="1">
    <citation type="submission" date="2018-05" db="EMBL/GenBank/DDBJ databases">
        <title>Draft Genome Sequence of Arthrobacter cumminsii IME1328, Isolated from a Patient Who Suffered from Foot Ulcers in China.</title>
        <authorList>
            <person name="Li M."/>
            <person name="Jiang Z."/>
            <person name="Sun Q."/>
            <person name="Tong Y."/>
        </authorList>
    </citation>
    <scope>NUCLEOTIDE SEQUENCE [LARGE SCALE GENOMIC DNA]</scope>
    <source>
        <strain evidence="1 2">IME1328</strain>
    </source>
</reference>
<dbReference type="RefSeq" id="WP_109302849.1">
    <property type="nucleotide sequence ID" value="NZ_QFWG01000001.1"/>
</dbReference>
<dbReference type="Proteomes" id="UP000245514">
    <property type="component" value="Unassembled WGS sequence"/>
</dbReference>
<evidence type="ECO:0000313" key="1">
    <source>
        <dbReference type="EMBL" id="PWI28568.1"/>
    </source>
</evidence>
<comment type="caution">
    <text evidence="1">The sequence shown here is derived from an EMBL/GenBank/DDBJ whole genome shotgun (WGS) entry which is preliminary data.</text>
</comment>
<dbReference type="EMBL" id="QFWG01000001">
    <property type="protein sequence ID" value="PWI28568.1"/>
    <property type="molecule type" value="Genomic_DNA"/>
</dbReference>
<sequence>MGAVVYKALWSGAQWFMWRCGLTYTSIQPARTSLNIAISVETGLNLSVDKGDGIDHVVGANCQG</sequence>
<organism evidence="1 2">
    <name type="scientific">Pseudoglutamicibacter cumminsii</name>
    <dbReference type="NCBI Taxonomy" id="156979"/>
    <lineage>
        <taxon>Bacteria</taxon>
        <taxon>Bacillati</taxon>
        <taxon>Actinomycetota</taxon>
        <taxon>Actinomycetes</taxon>
        <taxon>Micrococcales</taxon>
        <taxon>Micrococcaceae</taxon>
        <taxon>Pseudoglutamicibacter</taxon>
    </lineage>
</organism>
<name>A0ABX5L6U7_9MICC</name>
<keyword evidence="2" id="KW-1185">Reference proteome</keyword>